<sequence>MWEYLKRRRTQEDFDNGPEQQIVFRDKTGAEHEDVAEGELLGDEIPI</sequence>
<proteinExistence type="predicted"/>
<accession>A0A5P9V2F8</accession>
<evidence type="ECO:0000313" key="4">
    <source>
        <dbReference type="EMBL" id="QFX16088.1"/>
    </source>
</evidence>
<reference evidence="4" key="1">
    <citation type="journal article" date="2018" name="BMC Genomics">
        <title>Comparative genomic, transcriptomic, and proteomic reannotation of human herpesvirus 6.</title>
        <authorList>
            <person name="Greninger A.L."/>
            <person name="Knudsen G.M."/>
            <person name="Roychoudhury P."/>
            <person name="Hanson D.J."/>
            <person name="Sedlak R.H."/>
            <person name="Xie H."/>
            <person name="Guan J."/>
            <person name="Nguyen T."/>
            <person name="Peddu V."/>
            <person name="Boeckh M."/>
            <person name="Huang M.L."/>
            <person name="Cook L."/>
            <person name="Depledge D.P."/>
            <person name="Zerr D.M."/>
            <person name="Koelle D.M."/>
            <person name="Gantt S."/>
            <person name="Yoshikawa T."/>
            <person name="Caserta M."/>
            <person name="Hill J.A."/>
            <person name="Jerome K.R."/>
        </authorList>
    </citation>
    <scope>NUCLEOTIDE SEQUENCE</scope>
    <source>
        <strain evidence="3">HP104A5</strain>
        <strain evidence="1">HP15A11</strain>
        <strain evidence="2">HP73C5</strain>
        <strain evidence="4">HP88D9</strain>
        <strain evidence="5">HP96H12</strain>
    </source>
</reference>
<evidence type="ECO:0000313" key="1">
    <source>
        <dbReference type="EMBL" id="QFV26177.1"/>
    </source>
</evidence>
<dbReference type="EMBL" id="KY315545">
    <property type="protein sequence ID" value="QFX16088.1"/>
    <property type="molecule type" value="Genomic_DNA"/>
</dbReference>
<organism evidence="4">
    <name type="scientific">Human betaherpesvirus 6</name>
    <dbReference type="NCBI Taxonomy" id="10368"/>
    <lineage>
        <taxon>Viruses</taxon>
        <taxon>Duplodnaviria</taxon>
        <taxon>Heunggongvirae</taxon>
        <taxon>Peploviricota</taxon>
        <taxon>Herviviricetes</taxon>
        <taxon>Herpesvirales</taxon>
        <taxon>Orthoherpesviridae</taxon>
        <taxon>Betaherpesvirinae</taxon>
        <taxon>Roseolovirus</taxon>
    </lineage>
</organism>
<dbReference type="EMBL" id="KY290183">
    <property type="protein sequence ID" value="QFV47809.1"/>
    <property type="molecule type" value="Genomic_DNA"/>
</dbReference>
<evidence type="ECO:0000313" key="2">
    <source>
        <dbReference type="EMBL" id="QFV47809.1"/>
    </source>
</evidence>
<evidence type="ECO:0000313" key="5">
    <source>
        <dbReference type="EMBL" id="QFX43722.1"/>
    </source>
</evidence>
<dbReference type="EMBL" id="KY290185">
    <property type="protein sequence ID" value="QFV49811.1"/>
    <property type="molecule type" value="Genomic_DNA"/>
</dbReference>
<protein>
    <submittedName>
        <fullName evidence="4">Uncharacterized protein</fullName>
    </submittedName>
</protein>
<dbReference type="EMBL" id="KY274508">
    <property type="protein sequence ID" value="QFV26177.1"/>
    <property type="molecule type" value="Genomic_DNA"/>
</dbReference>
<name>A0A5P9V2F8_9BETA</name>
<evidence type="ECO:0000313" key="3">
    <source>
        <dbReference type="EMBL" id="QFV49811.1"/>
    </source>
</evidence>
<dbReference type="EMBL" id="KY315552">
    <property type="protein sequence ID" value="QFX43722.1"/>
    <property type="molecule type" value="Genomic_DNA"/>
</dbReference>